<dbReference type="Pfam" id="PF13416">
    <property type="entry name" value="SBP_bac_8"/>
    <property type="match status" value="1"/>
</dbReference>
<evidence type="ECO:0000313" key="2">
    <source>
        <dbReference type="EMBL" id="MDM7854436.1"/>
    </source>
</evidence>
<organism evidence="2 3">
    <name type="scientific">Cellulomonas alba</name>
    <dbReference type="NCBI Taxonomy" id="3053467"/>
    <lineage>
        <taxon>Bacteria</taxon>
        <taxon>Bacillati</taxon>
        <taxon>Actinomycetota</taxon>
        <taxon>Actinomycetes</taxon>
        <taxon>Micrococcales</taxon>
        <taxon>Cellulomonadaceae</taxon>
        <taxon>Cellulomonas</taxon>
    </lineage>
</organism>
<dbReference type="EMBL" id="JAUCGQ010000001">
    <property type="protein sequence ID" value="MDM7854436.1"/>
    <property type="molecule type" value="Genomic_DNA"/>
</dbReference>
<dbReference type="PANTHER" id="PTHR43649:SF12">
    <property type="entry name" value="DIACETYLCHITOBIOSE BINDING PROTEIN DASA"/>
    <property type="match status" value="1"/>
</dbReference>
<comment type="caution">
    <text evidence="2">The sequence shown here is derived from an EMBL/GenBank/DDBJ whole genome shotgun (WGS) entry which is preliminary data.</text>
</comment>
<name>A0ABT7SE39_9CELL</name>
<accession>A0ABT7SE39</accession>
<dbReference type="PANTHER" id="PTHR43649">
    <property type="entry name" value="ARABINOSE-BINDING PROTEIN-RELATED"/>
    <property type="match status" value="1"/>
</dbReference>
<feature type="chain" id="PRO_5045211141" evidence="1">
    <location>
        <begin position="25"/>
        <end position="423"/>
    </location>
</feature>
<dbReference type="RefSeq" id="WP_289454188.1">
    <property type="nucleotide sequence ID" value="NZ_JAUCGQ010000001.1"/>
</dbReference>
<reference evidence="2 3" key="1">
    <citation type="submission" date="2023-06" db="EMBL/GenBank/DDBJ databases">
        <title>Cellulomonas sp. MW4 Whole genome sequence.</title>
        <authorList>
            <person name="Park S."/>
        </authorList>
    </citation>
    <scope>NUCLEOTIDE SEQUENCE [LARGE SCALE GENOMIC DNA]</scope>
    <source>
        <strain evidence="2 3">MW4</strain>
    </source>
</reference>
<evidence type="ECO:0000313" key="3">
    <source>
        <dbReference type="Proteomes" id="UP001529338"/>
    </source>
</evidence>
<keyword evidence="3" id="KW-1185">Reference proteome</keyword>
<evidence type="ECO:0000256" key="1">
    <source>
        <dbReference type="SAM" id="SignalP"/>
    </source>
</evidence>
<dbReference type="Gene3D" id="3.40.190.10">
    <property type="entry name" value="Periplasmic binding protein-like II"/>
    <property type="match status" value="2"/>
</dbReference>
<protein>
    <submittedName>
        <fullName evidence="2">Extracellular solute-binding protein</fullName>
    </submittedName>
</protein>
<dbReference type="Proteomes" id="UP001529338">
    <property type="component" value="Unassembled WGS sequence"/>
</dbReference>
<proteinExistence type="predicted"/>
<sequence length="423" mass="42972">MFSTSSTQRVTGLAAAAALVTVLAACSSNGTSGSTTDTGTSGSGSTLSTVNVWDPYPQYDDSSDWAKYLQTCAPSGVTLKRTTAATADLLNNLTTAVKAGNAPDVIMLDNPAVPDAASSGLLAPASDVGIDTSGFDANLAGPGTVDGTAYGVPIGANTLGLYYNEAILTKDGVDPASITSWDGLNAALAKVKQAGDKGITFSGITGEEGVFQFLPWFWGAGANLKDIGSDQAVAAGQLVSDWIGKGYAPKSAITDNQSASWDLFLTGKYAFAENGSWFAQAAAKLTDFKAVAVALPGKDGGAAPVPTGGEFVLAPLQNKDSAAHYALAKQVINCLVGADNQVKTATQLGYFAANKDLRAQQIASDPVWKPWAAAIEAAQGRTTDLGADYTATSANLSTALQGALNAAGDASKVKDAFTQAAQG</sequence>
<feature type="signal peptide" evidence="1">
    <location>
        <begin position="1"/>
        <end position="24"/>
    </location>
</feature>
<gene>
    <name evidence="2" type="ORF">QRT04_05785</name>
</gene>
<dbReference type="InterPro" id="IPR050490">
    <property type="entry name" value="Bact_solute-bd_prot1"/>
</dbReference>
<keyword evidence="1" id="KW-0732">Signal</keyword>
<dbReference type="InterPro" id="IPR006059">
    <property type="entry name" value="SBP"/>
</dbReference>
<dbReference type="SUPFAM" id="SSF53850">
    <property type="entry name" value="Periplasmic binding protein-like II"/>
    <property type="match status" value="1"/>
</dbReference>